<sequence>MAMEDQDSVSASVPEGFVLVPDGMGFADSLRPFYRRVVDKEVSFGMLVEEKHLNPMGIVHGGALMTLADIAAANSIRVLRDKPAASPTINLSFDFMAPGRLGHWLETRADHVQAKRRFGFCSGAIFDGDKAILRYSGTFYCPDHGGLVVTNDNTEQAKFLLGDDAP</sequence>
<organism evidence="4 5">
    <name type="scientific">Congregibacter brevis</name>
    <dbReference type="NCBI Taxonomy" id="3081201"/>
    <lineage>
        <taxon>Bacteria</taxon>
        <taxon>Pseudomonadati</taxon>
        <taxon>Pseudomonadota</taxon>
        <taxon>Gammaproteobacteria</taxon>
        <taxon>Cellvibrionales</taxon>
        <taxon>Halieaceae</taxon>
        <taxon>Congregibacter</taxon>
    </lineage>
</organism>
<dbReference type="EC" id="3.1.2.-" evidence="4"/>
<proteinExistence type="inferred from homology"/>
<dbReference type="PANTHER" id="PTHR21660:SF1">
    <property type="entry name" value="ACYL-COENZYME A THIOESTERASE 13"/>
    <property type="match status" value="1"/>
</dbReference>
<dbReference type="InterPro" id="IPR003736">
    <property type="entry name" value="PAAI_dom"/>
</dbReference>
<evidence type="ECO:0000259" key="3">
    <source>
        <dbReference type="Pfam" id="PF03061"/>
    </source>
</evidence>
<gene>
    <name evidence="4" type="ORF">R0137_10490</name>
</gene>
<evidence type="ECO:0000313" key="4">
    <source>
        <dbReference type="EMBL" id="WOJ95679.1"/>
    </source>
</evidence>
<dbReference type="Gene3D" id="3.10.129.10">
    <property type="entry name" value="Hotdog Thioesterase"/>
    <property type="match status" value="1"/>
</dbReference>
<dbReference type="EMBL" id="CP136865">
    <property type="protein sequence ID" value="WOJ95679.1"/>
    <property type="molecule type" value="Genomic_DNA"/>
</dbReference>
<keyword evidence="5" id="KW-1185">Reference proteome</keyword>
<name>A0ABZ0I837_9GAMM</name>
<accession>A0ABZ0I837</accession>
<dbReference type="CDD" id="cd03443">
    <property type="entry name" value="PaaI_thioesterase"/>
    <property type="match status" value="1"/>
</dbReference>
<dbReference type="InterPro" id="IPR029069">
    <property type="entry name" value="HotDog_dom_sf"/>
</dbReference>
<dbReference type="Pfam" id="PF03061">
    <property type="entry name" value="4HBT"/>
    <property type="match status" value="1"/>
</dbReference>
<evidence type="ECO:0000256" key="2">
    <source>
        <dbReference type="ARBA" id="ARBA00022801"/>
    </source>
</evidence>
<dbReference type="NCBIfam" id="TIGR00369">
    <property type="entry name" value="unchar_dom_1"/>
    <property type="match status" value="1"/>
</dbReference>
<evidence type="ECO:0000256" key="1">
    <source>
        <dbReference type="ARBA" id="ARBA00008324"/>
    </source>
</evidence>
<evidence type="ECO:0000313" key="5">
    <source>
        <dbReference type="Proteomes" id="UP001626549"/>
    </source>
</evidence>
<dbReference type="InterPro" id="IPR006683">
    <property type="entry name" value="Thioestr_dom"/>
</dbReference>
<dbReference type="PANTHER" id="PTHR21660">
    <property type="entry name" value="THIOESTERASE SUPERFAMILY MEMBER-RELATED"/>
    <property type="match status" value="1"/>
</dbReference>
<dbReference type="RefSeq" id="WP_407326383.1">
    <property type="nucleotide sequence ID" value="NZ_CP136865.1"/>
</dbReference>
<dbReference type="SUPFAM" id="SSF54637">
    <property type="entry name" value="Thioesterase/thiol ester dehydrase-isomerase"/>
    <property type="match status" value="1"/>
</dbReference>
<feature type="domain" description="Thioesterase" evidence="3">
    <location>
        <begin position="56"/>
        <end position="130"/>
    </location>
</feature>
<keyword evidence="2 4" id="KW-0378">Hydrolase</keyword>
<comment type="similarity">
    <text evidence="1">Belongs to the thioesterase PaaI family.</text>
</comment>
<dbReference type="InterPro" id="IPR039298">
    <property type="entry name" value="ACOT13"/>
</dbReference>
<dbReference type="GO" id="GO:0016787">
    <property type="term" value="F:hydrolase activity"/>
    <property type="evidence" value="ECO:0007669"/>
    <property type="project" value="UniProtKB-KW"/>
</dbReference>
<protein>
    <submittedName>
        <fullName evidence="4">PaaI family thioesterase</fullName>
        <ecNumber evidence="4">3.1.2.-</ecNumber>
    </submittedName>
</protein>
<dbReference type="Proteomes" id="UP001626549">
    <property type="component" value="Chromosome"/>
</dbReference>
<reference evidence="4 5" key="1">
    <citation type="submission" date="2023-10" db="EMBL/GenBank/DDBJ databases">
        <title>Two novel species belonging to the OM43/NOR5 clade.</title>
        <authorList>
            <person name="Park M."/>
        </authorList>
    </citation>
    <scope>NUCLEOTIDE SEQUENCE [LARGE SCALE GENOMIC DNA]</scope>
    <source>
        <strain evidence="4 5">IMCC45268</strain>
    </source>
</reference>